<organism evidence="2">
    <name type="scientific">Streptomyces sp. R08</name>
    <dbReference type="NCBI Taxonomy" id="3238624"/>
    <lineage>
        <taxon>Bacteria</taxon>
        <taxon>Bacillati</taxon>
        <taxon>Actinomycetota</taxon>
        <taxon>Actinomycetes</taxon>
        <taxon>Kitasatosporales</taxon>
        <taxon>Streptomycetaceae</taxon>
        <taxon>Streptomyces</taxon>
    </lineage>
</organism>
<evidence type="ECO:0000313" key="2">
    <source>
        <dbReference type="EMBL" id="XDP98709.1"/>
    </source>
</evidence>
<reference evidence="2" key="1">
    <citation type="submission" date="2024-07" db="EMBL/GenBank/DDBJ databases">
        <authorList>
            <person name="Yu S.T."/>
        </authorList>
    </citation>
    <scope>NUCLEOTIDE SEQUENCE</scope>
    <source>
        <strain evidence="2">R08</strain>
    </source>
</reference>
<dbReference type="Pfam" id="PF19953">
    <property type="entry name" value="EACC1"/>
    <property type="match status" value="1"/>
</dbReference>
<gene>
    <name evidence="2" type="ORF">AB5J58_00155</name>
</gene>
<dbReference type="RefSeq" id="WP_369186099.1">
    <property type="nucleotide sequence ID" value="NZ_CP163431.1"/>
</dbReference>
<proteinExistence type="predicted"/>
<dbReference type="InterPro" id="IPR045428">
    <property type="entry name" value="EACC1"/>
</dbReference>
<dbReference type="EMBL" id="CP163431">
    <property type="protein sequence ID" value="XDP98709.1"/>
    <property type="molecule type" value="Genomic_DNA"/>
</dbReference>
<protein>
    <submittedName>
        <fullName evidence="2">Uncharacterized protein</fullName>
    </submittedName>
</protein>
<name>A0AB39LY53_9ACTN</name>
<accession>A0AB39LY53</accession>
<dbReference type="AlphaFoldDB" id="A0AB39LY53"/>
<evidence type="ECO:0000256" key="1">
    <source>
        <dbReference type="SAM" id="MobiDB-lite"/>
    </source>
</evidence>
<sequence>MRLQIRMSDGDGSELKDLYRWLRDDDDGPDEVRLDSDPTPGGMGGLEFVDVIVTQAVAVGNLALAYASWRSARCRSAARFTFARPSDGVTITVENAEPETVRRLVEALSAPDEAGVSGREPGGVDGTG</sequence>
<feature type="region of interest" description="Disordered" evidence="1">
    <location>
        <begin position="108"/>
        <end position="128"/>
    </location>
</feature>